<name>A0A3N0B0E4_9ACTN</name>
<feature type="transmembrane region" description="Helical" evidence="2">
    <location>
        <begin position="39"/>
        <end position="61"/>
    </location>
</feature>
<feature type="transmembrane region" description="Helical" evidence="2">
    <location>
        <begin position="73"/>
        <end position="93"/>
    </location>
</feature>
<evidence type="ECO:0000256" key="1">
    <source>
        <dbReference type="ARBA" id="ARBA00007362"/>
    </source>
</evidence>
<dbReference type="InterPro" id="IPR037185">
    <property type="entry name" value="EmrE-like"/>
</dbReference>
<dbReference type="OrthoDB" id="3180815at2"/>
<evidence type="ECO:0000256" key="2">
    <source>
        <dbReference type="SAM" id="Phobius"/>
    </source>
</evidence>
<feature type="signal peptide" evidence="3">
    <location>
        <begin position="1"/>
        <end position="23"/>
    </location>
</feature>
<feature type="transmembrane region" description="Helical" evidence="2">
    <location>
        <begin position="220"/>
        <end position="239"/>
    </location>
</feature>
<dbReference type="Proteomes" id="UP000278632">
    <property type="component" value="Unassembled WGS sequence"/>
</dbReference>
<evidence type="ECO:0000259" key="4">
    <source>
        <dbReference type="Pfam" id="PF00892"/>
    </source>
</evidence>
<dbReference type="EMBL" id="QICD01000028">
    <property type="protein sequence ID" value="RNL40320.1"/>
    <property type="molecule type" value="Genomic_DNA"/>
</dbReference>
<feature type="transmembrane region" description="Helical" evidence="2">
    <location>
        <begin position="157"/>
        <end position="177"/>
    </location>
</feature>
<evidence type="ECO:0000256" key="3">
    <source>
        <dbReference type="SAM" id="SignalP"/>
    </source>
</evidence>
<protein>
    <submittedName>
        <fullName evidence="5">EamA/RhaT family transporter</fullName>
    </submittedName>
</protein>
<keyword evidence="3" id="KW-0732">Signal</keyword>
<organism evidence="5 6">
    <name type="scientific">Paraeggerthella hongkongensis</name>
    <dbReference type="NCBI Taxonomy" id="230658"/>
    <lineage>
        <taxon>Bacteria</taxon>
        <taxon>Bacillati</taxon>
        <taxon>Actinomycetota</taxon>
        <taxon>Coriobacteriia</taxon>
        <taxon>Eggerthellales</taxon>
        <taxon>Eggerthellaceae</taxon>
        <taxon>Paraeggerthella</taxon>
    </lineage>
</organism>
<feature type="transmembrane region" description="Helical" evidence="2">
    <location>
        <begin position="132"/>
        <end position="151"/>
    </location>
</feature>
<comment type="caution">
    <text evidence="5">The sequence shown here is derived from an EMBL/GenBank/DDBJ whole genome shotgun (WGS) entry which is preliminary data.</text>
</comment>
<keyword evidence="2" id="KW-0472">Membrane</keyword>
<dbReference type="InterPro" id="IPR000620">
    <property type="entry name" value="EamA_dom"/>
</dbReference>
<comment type="similarity">
    <text evidence="1">Belongs to the EamA transporter family.</text>
</comment>
<gene>
    <name evidence="5" type="ORF">DMP08_10555</name>
</gene>
<feature type="domain" description="EamA" evidence="4">
    <location>
        <begin position="158"/>
        <end position="288"/>
    </location>
</feature>
<dbReference type="GO" id="GO:0016020">
    <property type="term" value="C:membrane"/>
    <property type="evidence" value="ECO:0007669"/>
    <property type="project" value="InterPro"/>
</dbReference>
<feature type="transmembrane region" description="Helical" evidence="2">
    <location>
        <begin position="189"/>
        <end position="208"/>
    </location>
</feature>
<feature type="domain" description="EamA" evidence="4">
    <location>
        <begin position="10"/>
        <end position="144"/>
    </location>
</feature>
<accession>A0A3N0B0E4</accession>
<sequence>MRNDILKYSALVFLGGASYGAMAATVKMAYAAGFSWTQTVASQALFGTLLFAMALAVSLARGRKPAPFSPKRILSLLGLGLNTCATCVLYNLSLTMLPVSAAITMLFQFTWIGIVIQVIVTRRRPRPAELAAAAIILVGTFLASGMLSAEVGALDPVGILCGLGSAVSCALFMFFSSRVGCGLPPIQRGLVVCLGACVLGFALCPDYFASGALQAGVWRYGLVLGLSALFVPVILFGIATPHLSTGLSTIMASSELPCGIAISTALVGESVDALQLAGVAVILAGVAVSQAPHLRPSRTPEDQRLPS</sequence>
<feature type="chain" id="PRO_5038787011" evidence="3">
    <location>
        <begin position="24"/>
        <end position="307"/>
    </location>
</feature>
<reference evidence="6" key="1">
    <citation type="submission" date="2018-05" db="EMBL/GenBank/DDBJ databases">
        <title>Genome Sequencing of selected type strains of the family Eggerthellaceae.</title>
        <authorList>
            <person name="Danylec N."/>
            <person name="Stoll D.A."/>
            <person name="Doetsch A."/>
            <person name="Huch M."/>
        </authorList>
    </citation>
    <scope>NUCLEOTIDE SEQUENCE [LARGE SCALE GENOMIC DNA]</scope>
    <source>
        <strain evidence="6">DSM 16106</strain>
    </source>
</reference>
<evidence type="ECO:0000313" key="6">
    <source>
        <dbReference type="Proteomes" id="UP000278632"/>
    </source>
</evidence>
<keyword evidence="2" id="KW-1133">Transmembrane helix</keyword>
<keyword evidence="6" id="KW-1185">Reference proteome</keyword>
<feature type="transmembrane region" description="Helical" evidence="2">
    <location>
        <begin position="99"/>
        <end position="120"/>
    </location>
</feature>
<proteinExistence type="inferred from homology"/>
<dbReference type="SUPFAM" id="SSF103481">
    <property type="entry name" value="Multidrug resistance efflux transporter EmrE"/>
    <property type="match status" value="2"/>
</dbReference>
<dbReference type="Pfam" id="PF00892">
    <property type="entry name" value="EamA"/>
    <property type="match status" value="2"/>
</dbReference>
<evidence type="ECO:0000313" key="5">
    <source>
        <dbReference type="EMBL" id="RNL40320.1"/>
    </source>
</evidence>
<dbReference type="AlphaFoldDB" id="A0A3N0B0E4"/>
<keyword evidence="2" id="KW-0812">Transmembrane</keyword>
<dbReference type="RefSeq" id="WP_123192844.1">
    <property type="nucleotide sequence ID" value="NZ_QICD01000028.1"/>
</dbReference>